<proteinExistence type="predicted"/>
<dbReference type="EMBL" id="MWML01000013">
    <property type="protein sequence ID" value="TCG09391.1"/>
    <property type="molecule type" value="Genomic_DNA"/>
</dbReference>
<protein>
    <submittedName>
        <fullName evidence="1">Uncharacterized protein</fullName>
    </submittedName>
</protein>
<dbReference type="Proteomes" id="UP000294200">
    <property type="component" value="Unassembled WGS sequence"/>
</dbReference>
<evidence type="ECO:0000313" key="2">
    <source>
        <dbReference type="Proteomes" id="UP000294200"/>
    </source>
</evidence>
<evidence type="ECO:0000313" key="1">
    <source>
        <dbReference type="EMBL" id="TCG09391.1"/>
    </source>
</evidence>
<dbReference type="AlphaFoldDB" id="A0A4R0XRR8"/>
<accession>A0A4R0XRR8</accession>
<organism evidence="1 2">
    <name type="scientific">Paraburkholderia steynii</name>
    <dbReference type="NCBI Taxonomy" id="1245441"/>
    <lineage>
        <taxon>Bacteria</taxon>
        <taxon>Pseudomonadati</taxon>
        <taxon>Pseudomonadota</taxon>
        <taxon>Betaproteobacteria</taxon>
        <taxon>Burkholderiales</taxon>
        <taxon>Burkholderiaceae</taxon>
        <taxon>Paraburkholderia</taxon>
    </lineage>
</organism>
<comment type="caution">
    <text evidence="1">The sequence shown here is derived from an EMBL/GenBank/DDBJ whole genome shotgun (WGS) entry which is preliminary data.</text>
</comment>
<keyword evidence="2" id="KW-1185">Reference proteome</keyword>
<name>A0A4R0XRR8_9BURK</name>
<reference evidence="1 2" key="1">
    <citation type="submission" date="2017-02" db="EMBL/GenBank/DDBJ databases">
        <title>Paraburkholderia sophoroidis sp. nov. and Paraburkholderia steynii sp. nov. rhizobial symbionts of the fynbos legume Hypocalyptus sophoroides.</title>
        <authorList>
            <person name="Steenkamp E.T."/>
            <person name="Beukes C.W."/>
            <person name="Van Zyl E."/>
            <person name="Avontuur J."/>
            <person name="Chan W.Y."/>
            <person name="Hassen A."/>
            <person name="Palmer M."/>
            <person name="Mthombeni L."/>
            <person name="Phalane F."/>
            <person name="Sereme K."/>
            <person name="Venter S.N."/>
        </authorList>
    </citation>
    <scope>NUCLEOTIDE SEQUENCE [LARGE SCALE GENOMIC DNA]</scope>
    <source>
        <strain evidence="1 2">HC1.1ba</strain>
    </source>
</reference>
<sequence length="86" mass="9358">MTFEYANPEAILADLLPTLKSNEIGHTALEDFANFCSVTGCPKDDKWAKLAFVWEWTQKQEVEARAAKAAELIGKAVGKMTPGGAD</sequence>
<gene>
    <name evidence="1" type="ORF">BZM27_06210</name>
</gene>